<feature type="non-terminal residue" evidence="1">
    <location>
        <position position="1"/>
    </location>
</feature>
<organism evidence="1 2">
    <name type="scientific">Adineta steineri</name>
    <dbReference type="NCBI Taxonomy" id="433720"/>
    <lineage>
        <taxon>Eukaryota</taxon>
        <taxon>Metazoa</taxon>
        <taxon>Spiralia</taxon>
        <taxon>Gnathifera</taxon>
        <taxon>Rotifera</taxon>
        <taxon>Eurotatoria</taxon>
        <taxon>Bdelloidea</taxon>
        <taxon>Adinetida</taxon>
        <taxon>Adinetidae</taxon>
        <taxon>Adineta</taxon>
    </lineage>
</organism>
<evidence type="ECO:0000313" key="1">
    <source>
        <dbReference type="EMBL" id="CAF4414912.1"/>
    </source>
</evidence>
<dbReference type="AlphaFoldDB" id="A0A820PZ96"/>
<reference evidence="1" key="1">
    <citation type="submission" date="2021-02" db="EMBL/GenBank/DDBJ databases">
        <authorList>
            <person name="Nowell W R."/>
        </authorList>
    </citation>
    <scope>NUCLEOTIDE SEQUENCE</scope>
</reference>
<dbReference type="EMBL" id="CAJOAY010029775">
    <property type="protein sequence ID" value="CAF4414912.1"/>
    <property type="molecule type" value="Genomic_DNA"/>
</dbReference>
<gene>
    <name evidence="1" type="ORF">OKA104_LOCUS52171</name>
</gene>
<proteinExistence type="predicted"/>
<name>A0A820PZ96_9BILA</name>
<protein>
    <submittedName>
        <fullName evidence="1">Uncharacterized protein</fullName>
    </submittedName>
</protein>
<accession>A0A820PZ96</accession>
<sequence>LESINSFAIGQILSDLIHHAVNIENTNTNLQPSSNLLTFLSYTPQFFHILRTIIANKCSCQSLDPTNFLECQYLIDILHSSEFILGYLRQYYSHEKMFLLTILTHLYQILSSMTDDDKNNSYRYQSICQSLFNILQKLNKKQDSYLE</sequence>
<comment type="caution">
    <text evidence="1">The sequence shown here is derived from an EMBL/GenBank/DDBJ whole genome shotgun (WGS) entry which is preliminary data.</text>
</comment>
<evidence type="ECO:0000313" key="2">
    <source>
        <dbReference type="Proteomes" id="UP000663881"/>
    </source>
</evidence>
<dbReference type="Proteomes" id="UP000663881">
    <property type="component" value="Unassembled WGS sequence"/>
</dbReference>